<dbReference type="EMBL" id="CM042032">
    <property type="protein sequence ID" value="KAI3776352.1"/>
    <property type="molecule type" value="Genomic_DNA"/>
</dbReference>
<evidence type="ECO:0000313" key="2">
    <source>
        <dbReference type="Proteomes" id="UP001056120"/>
    </source>
</evidence>
<name>A0ACB9G0L0_9ASTR</name>
<organism evidence="1 2">
    <name type="scientific">Smallanthus sonchifolius</name>
    <dbReference type="NCBI Taxonomy" id="185202"/>
    <lineage>
        <taxon>Eukaryota</taxon>
        <taxon>Viridiplantae</taxon>
        <taxon>Streptophyta</taxon>
        <taxon>Embryophyta</taxon>
        <taxon>Tracheophyta</taxon>
        <taxon>Spermatophyta</taxon>
        <taxon>Magnoliopsida</taxon>
        <taxon>eudicotyledons</taxon>
        <taxon>Gunneridae</taxon>
        <taxon>Pentapetalae</taxon>
        <taxon>asterids</taxon>
        <taxon>campanulids</taxon>
        <taxon>Asterales</taxon>
        <taxon>Asteraceae</taxon>
        <taxon>Asteroideae</taxon>
        <taxon>Heliantheae alliance</taxon>
        <taxon>Millerieae</taxon>
        <taxon>Smallanthus</taxon>
    </lineage>
</organism>
<sequence>MVREGIHWLRIAKRKRIYLYRTQRVEVVLEIESTSNRELGTQQQKQPLLLLSNLEELELWYMHTLTHVWKCNNWNEYIILHKHQPQSSFQNLRIIQLYYCKSIKYLFSPLMVKLLSNIKKITIEYCKGMEEVVSNRDDEDNEMMTSTSPHTTATLFPHLDLLELSSMDNLRHIGGGVSSGTTIVSHDKSKFSQEGDVSWSLCQYSRAIFIVRCDVLSSVVRMQKLKVLGIECCSSMMEAMKVIVREEYGEQTMASSNNMDVVFPHLKSIELDSLPNLAGFFLGMNIDFHWPLLDYVMIDDCPQMMAFTSGSVGYFVSGDQLD</sequence>
<reference evidence="1 2" key="2">
    <citation type="journal article" date="2022" name="Mol. Ecol. Resour.">
        <title>The genomes of chicory, endive, great burdock and yacon provide insights into Asteraceae paleo-polyploidization history and plant inulin production.</title>
        <authorList>
            <person name="Fan W."/>
            <person name="Wang S."/>
            <person name="Wang H."/>
            <person name="Wang A."/>
            <person name="Jiang F."/>
            <person name="Liu H."/>
            <person name="Zhao H."/>
            <person name="Xu D."/>
            <person name="Zhang Y."/>
        </authorList>
    </citation>
    <scope>NUCLEOTIDE SEQUENCE [LARGE SCALE GENOMIC DNA]</scope>
    <source>
        <strain evidence="2">cv. Yunnan</strain>
        <tissue evidence="1">Leaves</tissue>
    </source>
</reference>
<gene>
    <name evidence="1" type="ORF">L1987_46129</name>
</gene>
<protein>
    <submittedName>
        <fullName evidence="1">Uncharacterized protein</fullName>
    </submittedName>
</protein>
<proteinExistence type="predicted"/>
<keyword evidence="2" id="KW-1185">Reference proteome</keyword>
<reference evidence="2" key="1">
    <citation type="journal article" date="2022" name="Mol. Ecol. Resour.">
        <title>The genomes of chicory, endive, great burdock and yacon provide insights into Asteraceae palaeo-polyploidization history and plant inulin production.</title>
        <authorList>
            <person name="Fan W."/>
            <person name="Wang S."/>
            <person name="Wang H."/>
            <person name="Wang A."/>
            <person name="Jiang F."/>
            <person name="Liu H."/>
            <person name="Zhao H."/>
            <person name="Xu D."/>
            <person name="Zhang Y."/>
        </authorList>
    </citation>
    <scope>NUCLEOTIDE SEQUENCE [LARGE SCALE GENOMIC DNA]</scope>
    <source>
        <strain evidence="2">cv. Yunnan</strain>
    </source>
</reference>
<evidence type="ECO:0000313" key="1">
    <source>
        <dbReference type="EMBL" id="KAI3776352.1"/>
    </source>
</evidence>
<comment type="caution">
    <text evidence="1">The sequence shown here is derived from an EMBL/GenBank/DDBJ whole genome shotgun (WGS) entry which is preliminary data.</text>
</comment>
<accession>A0ACB9G0L0</accession>
<dbReference type="Proteomes" id="UP001056120">
    <property type="component" value="Linkage Group LG15"/>
</dbReference>